<evidence type="ECO:0000313" key="2">
    <source>
        <dbReference type="EMBL" id="CBX97152.1"/>
    </source>
</evidence>
<proteinExistence type="predicted"/>
<name>E4ZZN6_LEPMJ</name>
<evidence type="ECO:0000313" key="3">
    <source>
        <dbReference type="Proteomes" id="UP000002668"/>
    </source>
</evidence>
<reference evidence="3" key="1">
    <citation type="journal article" date="2011" name="Nat. Commun.">
        <title>Effector diversification within compartments of the Leptosphaeria maculans genome affected by Repeat-Induced Point mutations.</title>
        <authorList>
            <person name="Rouxel T."/>
            <person name="Grandaubert J."/>
            <person name="Hane J.K."/>
            <person name="Hoede C."/>
            <person name="van de Wouw A.P."/>
            <person name="Couloux A."/>
            <person name="Dominguez V."/>
            <person name="Anthouard V."/>
            <person name="Bally P."/>
            <person name="Bourras S."/>
            <person name="Cozijnsen A.J."/>
            <person name="Ciuffetti L.M."/>
            <person name="Degrave A."/>
            <person name="Dilmaghani A."/>
            <person name="Duret L."/>
            <person name="Fudal I."/>
            <person name="Goodwin S.B."/>
            <person name="Gout L."/>
            <person name="Glaser N."/>
            <person name="Linglin J."/>
            <person name="Kema G.H.J."/>
            <person name="Lapalu N."/>
            <person name="Lawrence C.B."/>
            <person name="May K."/>
            <person name="Meyer M."/>
            <person name="Ollivier B."/>
            <person name="Poulain J."/>
            <person name="Schoch C.L."/>
            <person name="Simon A."/>
            <person name="Spatafora J.W."/>
            <person name="Stachowiak A."/>
            <person name="Turgeon B.G."/>
            <person name="Tyler B.M."/>
            <person name="Vincent D."/>
            <person name="Weissenbach J."/>
            <person name="Amselem J."/>
            <person name="Quesneville H."/>
            <person name="Oliver R.P."/>
            <person name="Wincker P."/>
            <person name="Balesdent M.-H."/>
            <person name="Howlett B.J."/>
        </authorList>
    </citation>
    <scope>NUCLEOTIDE SEQUENCE [LARGE SCALE GENOMIC DNA]</scope>
    <source>
        <strain evidence="3">JN3 / isolate v23.1.3 / race Av1-4-5-6-7-8</strain>
    </source>
</reference>
<dbReference type="EMBL" id="FP929130">
    <property type="protein sequence ID" value="CBX97152.1"/>
    <property type="molecule type" value="Genomic_DNA"/>
</dbReference>
<keyword evidence="1" id="KW-0732">Signal</keyword>
<dbReference type="AlphaFoldDB" id="E4ZZN6"/>
<keyword evidence="3" id="KW-1185">Reference proteome</keyword>
<sequence>MAYNLTLHYTILHIYICTSTASSPPNVQVRRSHHPTEPGSLFFLRSCDRQGYIDWHGLGERGQHS</sequence>
<dbReference type="HOGENOM" id="CLU_2850139_0_0_1"/>
<feature type="chain" id="PRO_5003194927" evidence="1">
    <location>
        <begin position="22"/>
        <end position="65"/>
    </location>
</feature>
<dbReference type="VEuPathDB" id="FungiDB:LEMA_P102830.1"/>
<dbReference type="InParanoid" id="E4ZZN6"/>
<organism evidence="3">
    <name type="scientific">Leptosphaeria maculans (strain JN3 / isolate v23.1.3 / race Av1-4-5-6-7-8)</name>
    <name type="common">Blackleg fungus</name>
    <name type="synonym">Phoma lingam</name>
    <dbReference type="NCBI Taxonomy" id="985895"/>
    <lineage>
        <taxon>Eukaryota</taxon>
        <taxon>Fungi</taxon>
        <taxon>Dikarya</taxon>
        <taxon>Ascomycota</taxon>
        <taxon>Pezizomycotina</taxon>
        <taxon>Dothideomycetes</taxon>
        <taxon>Pleosporomycetidae</taxon>
        <taxon>Pleosporales</taxon>
        <taxon>Pleosporineae</taxon>
        <taxon>Leptosphaeriaceae</taxon>
        <taxon>Plenodomus</taxon>
        <taxon>Plenodomus lingam/Leptosphaeria maculans species complex</taxon>
    </lineage>
</organism>
<dbReference type="Proteomes" id="UP000002668">
    <property type="component" value="Genome"/>
</dbReference>
<feature type="signal peptide" evidence="1">
    <location>
        <begin position="1"/>
        <end position="21"/>
    </location>
</feature>
<evidence type="ECO:0000256" key="1">
    <source>
        <dbReference type="SAM" id="SignalP"/>
    </source>
</evidence>
<protein>
    <submittedName>
        <fullName evidence="2">Predicted protein</fullName>
    </submittedName>
</protein>
<accession>E4ZZN6</accession>
<gene>
    <name evidence="2" type="ORF">LEMA_P102830.1</name>
</gene>